<protein>
    <recommendedName>
        <fullName evidence="3">Integral membrane protein</fullName>
    </recommendedName>
</protein>
<accession>A0AAU6SFX9</accession>
<evidence type="ECO:0008006" key="3">
    <source>
        <dbReference type="Google" id="ProtNLM"/>
    </source>
</evidence>
<feature type="transmembrane region" description="Helical" evidence="1">
    <location>
        <begin position="38"/>
        <end position="62"/>
    </location>
</feature>
<organism evidence="2">
    <name type="scientific">Microbacterium sp. LWS13-1.2</name>
    <dbReference type="NCBI Taxonomy" id="3135264"/>
    <lineage>
        <taxon>Bacteria</taxon>
        <taxon>Bacillati</taxon>
        <taxon>Actinomycetota</taxon>
        <taxon>Actinomycetes</taxon>
        <taxon>Micrococcales</taxon>
        <taxon>Microbacteriaceae</taxon>
        <taxon>Microbacterium</taxon>
    </lineage>
</organism>
<sequence>MKRIWPYLVPGVVLAAVGLVWTLQGFGVLGGSVMSGSALWATIGPIVLVAGLGLIGVAIVIARRRRKGR</sequence>
<feature type="transmembrane region" description="Helical" evidence="1">
    <location>
        <begin position="7"/>
        <end position="26"/>
    </location>
</feature>
<evidence type="ECO:0000256" key="1">
    <source>
        <dbReference type="SAM" id="Phobius"/>
    </source>
</evidence>
<proteinExistence type="predicted"/>
<dbReference type="AlphaFoldDB" id="A0AAU6SFX9"/>
<reference evidence="2" key="1">
    <citation type="submission" date="2024-04" db="EMBL/GenBank/DDBJ databases">
        <authorList>
            <person name="Roder T."/>
            <person name="Oberhansli S."/>
            <person name="Kreuzer M."/>
        </authorList>
    </citation>
    <scope>NUCLEOTIDE SEQUENCE</scope>
    <source>
        <strain evidence="2">LWS13-1.2</strain>
    </source>
</reference>
<dbReference type="EMBL" id="CP151632">
    <property type="protein sequence ID" value="WZO35801.1"/>
    <property type="molecule type" value="Genomic_DNA"/>
</dbReference>
<gene>
    <name evidence="2" type="ORF">MRBLWS13_003513</name>
</gene>
<evidence type="ECO:0000313" key="2">
    <source>
        <dbReference type="EMBL" id="WZO35801.1"/>
    </source>
</evidence>
<keyword evidence="1" id="KW-1133">Transmembrane helix</keyword>
<name>A0AAU6SFX9_9MICO</name>
<keyword evidence="1" id="KW-0812">Transmembrane</keyword>
<keyword evidence="1" id="KW-0472">Membrane</keyword>
<dbReference type="RefSeq" id="WP_349426620.1">
    <property type="nucleotide sequence ID" value="NZ_CP151632.1"/>
</dbReference>